<evidence type="ECO:0000256" key="11">
    <source>
        <dbReference type="ARBA" id="ARBA00023316"/>
    </source>
</evidence>
<dbReference type="InterPro" id="IPR023346">
    <property type="entry name" value="Lysozyme-like_dom_sf"/>
</dbReference>
<protein>
    <submittedName>
        <fullName evidence="18">PBP1A family penicillin-binding protein</fullName>
    </submittedName>
</protein>
<dbReference type="InterPro" id="IPR012338">
    <property type="entry name" value="Beta-lactam/transpept-like"/>
</dbReference>
<dbReference type="EMBL" id="WJEE01000041">
    <property type="protein sequence ID" value="MRI67827.1"/>
    <property type="molecule type" value="Genomic_DNA"/>
</dbReference>
<feature type="domain" description="Penicillin-binding protein transpeptidase" evidence="16">
    <location>
        <begin position="334"/>
        <end position="614"/>
    </location>
</feature>
<dbReference type="InterPro" id="IPR001460">
    <property type="entry name" value="PCN-bd_Tpept"/>
</dbReference>
<evidence type="ECO:0000259" key="17">
    <source>
        <dbReference type="Pfam" id="PF00912"/>
    </source>
</evidence>
<dbReference type="GO" id="GO:0008658">
    <property type="term" value="F:penicillin binding"/>
    <property type="evidence" value="ECO:0007669"/>
    <property type="project" value="InterPro"/>
</dbReference>
<comment type="catalytic activity">
    <reaction evidence="13">
        <text>[GlcNAc-(1-&gt;4)-Mur2Ac(oyl-L-Ala-gamma-D-Glu-L-Lys-D-Ala-D-Ala)](n)-di-trans,octa-cis-undecaprenyl diphosphate + beta-D-GlcNAc-(1-&gt;4)-Mur2Ac(oyl-L-Ala-gamma-D-Glu-L-Lys-D-Ala-D-Ala)-di-trans,octa-cis-undecaprenyl diphosphate = [GlcNAc-(1-&gt;4)-Mur2Ac(oyl-L-Ala-gamma-D-Glu-L-Lys-D-Ala-D-Ala)](n+1)-di-trans,octa-cis-undecaprenyl diphosphate + di-trans,octa-cis-undecaprenyl diphosphate + H(+)</text>
        <dbReference type="Rhea" id="RHEA:23708"/>
        <dbReference type="Rhea" id="RHEA-COMP:9602"/>
        <dbReference type="Rhea" id="RHEA-COMP:9603"/>
        <dbReference type="ChEBI" id="CHEBI:15378"/>
        <dbReference type="ChEBI" id="CHEBI:58405"/>
        <dbReference type="ChEBI" id="CHEBI:60033"/>
        <dbReference type="ChEBI" id="CHEBI:78435"/>
        <dbReference type="EC" id="2.4.99.28"/>
    </reaction>
</comment>
<keyword evidence="15" id="KW-0812">Transmembrane</keyword>
<evidence type="ECO:0000256" key="12">
    <source>
        <dbReference type="ARBA" id="ARBA00034000"/>
    </source>
</evidence>
<dbReference type="SUPFAM" id="SSF53955">
    <property type="entry name" value="Lysozyme-like"/>
    <property type="match status" value="1"/>
</dbReference>
<comment type="caution">
    <text evidence="18">The sequence shown here is derived from an EMBL/GenBank/DDBJ whole genome shotgun (WGS) entry which is preliminary data.</text>
</comment>
<comment type="similarity">
    <text evidence="1">In the C-terminal section; belongs to the transpeptidase family.</text>
</comment>
<dbReference type="InterPro" id="IPR036950">
    <property type="entry name" value="PBP_transglycosylase"/>
</dbReference>
<dbReference type="GO" id="GO:0008360">
    <property type="term" value="P:regulation of cell shape"/>
    <property type="evidence" value="ECO:0007669"/>
    <property type="project" value="UniProtKB-KW"/>
</dbReference>
<evidence type="ECO:0000256" key="5">
    <source>
        <dbReference type="ARBA" id="ARBA00022676"/>
    </source>
</evidence>
<keyword evidence="9" id="KW-0573">Peptidoglycan synthesis</keyword>
<dbReference type="GO" id="GO:0006508">
    <property type="term" value="P:proteolysis"/>
    <property type="evidence" value="ECO:0007669"/>
    <property type="project" value="UniProtKB-KW"/>
</dbReference>
<evidence type="ECO:0000256" key="13">
    <source>
        <dbReference type="ARBA" id="ARBA00049902"/>
    </source>
</evidence>
<evidence type="ECO:0000256" key="7">
    <source>
        <dbReference type="ARBA" id="ARBA00022801"/>
    </source>
</evidence>
<dbReference type="Proteomes" id="UP000435187">
    <property type="component" value="Unassembled WGS sequence"/>
</dbReference>
<evidence type="ECO:0000256" key="3">
    <source>
        <dbReference type="ARBA" id="ARBA00022645"/>
    </source>
</evidence>
<dbReference type="GO" id="GO:0009252">
    <property type="term" value="P:peptidoglycan biosynthetic process"/>
    <property type="evidence" value="ECO:0007669"/>
    <property type="project" value="UniProtKB-KW"/>
</dbReference>
<feature type="region of interest" description="Disordered" evidence="14">
    <location>
        <begin position="670"/>
        <end position="797"/>
    </location>
</feature>
<dbReference type="SUPFAM" id="SSF56601">
    <property type="entry name" value="beta-lactamase/transpeptidase-like"/>
    <property type="match status" value="1"/>
</dbReference>
<dbReference type="RefSeq" id="WP_153836361.1">
    <property type="nucleotide sequence ID" value="NZ_JBHUMW010000040.1"/>
</dbReference>
<sequence>MSKVTMKRSTRRKKRRFIKFIIATFLIFLSLFIIGGLSLFALVQDTPELSEDQLQNPITSVIYDKDGKKVANIAGVEHRLPVSIDNVPIEVQNAFIAIEDARFQKHSGVDLKRIGGALLANLEEGWGAEGGSTITQQVVKNTLLSPEKTFKRKVQEAYLALQMEKKYSKDQILEMYLNTIYFGHGAYGLGAAAEVYFNKDVSDLTVSEAALLAGLPQRPSGYNPFKYPEEAANRRELVLSAMERHNFISSDRAEEAKTTEVESLLSPKQKNNSYQVFIDYVIEELLAKGFEENQLYNGGLEIYTTLDTETQSYTNEVMTGTDTIPFPDEAFKAGVVLMDTKTGAIRAIGGNRDPESNEVQRGFNFATDIKRQPGSTIKPILDYGPAIEYNKWSTYQQIKDEKLEIDGKEFKNYDGRFHGMVSMREALVKSYNIPAIKTFLELEEEQAKQFAANLGINLEHAYPSYAIGGFGDEDGVSPLDMAGTYAAFGNNGQYHEPYAVTKVEYPTGEVQQLQSEGIKAMNDYTAYMITDMLKDVVEEGTGTLAKIDGLPMAGKTGTTNPPEGITNGSTDSWFVGYTTEYTAAVWTGYETTSTEQFVNQEDARISRLLFKEIMSHASQNIETADFTKPASVEEVQIDMRNGKVASHHTPSSSIVTELFVKGTTIPTEYIPVQKQTTNENAKQQEEKDQEKEKEQVEKKKEQEKEKEKKEKAENEGNQKKEKQESNDKNASDRDKKEEKPDKDTNSKSEQKDKKEENKKDPKDEPDSNQTEQPDSDEEPNNKDESKESNENDNEEED</sequence>
<dbReference type="Pfam" id="PF00912">
    <property type="entry name" value="Transgly"/>
    <property type="match status" value="1"/>
</dbReference>
<comment type="similarity">
    <text evidence="2">In the N-terminal section; belongs to the glycosyltransferase 51 family.</text>
</comment>
<evidence type="ECO:0000256" key="9">
    <source>
        <dbReference type="ARBA" id="ARBA00022984"/>
    </source>
</evidence>
<keyword evidence="19" id="KW-1185">Reference proteome</keyword>
<dbReference type="GO" id="GO:0009002">
    <property type="term" value="F:serine-type D-Ala-D-Ala carboxypeptidase activity"/>
    <property type="evidence" value="ECO:0007669"/>
    <property type="project" value="UniProtKB-EC"/>
</dbReference>
<evidence type="ECO:0000259" key="16">
    <source>
        <dbReference type="Pfam" id="PF00905"/>
    </source>
</evidence>
<organism evidence="18 19">
    <name type="scientific">Gracilibacillus thailandensis</name>
    <dbReference type="NCBI Taxonomy" id="563735"/>
    <lineage>
        <taxon>Bacteria</taxon>
        <taxon>Bacillati</taxon>
        <taxon>Bacillota</taxon>
        <taxon>Bacilli</taxon>
        <taxon>Bacillales</taxon>
        <taxon>Bacillaceae</taxon>
        <taxon>Gracilibacillus</taxon>
    </lineage>
</organism>
<proteinExistence type="inferred from homology"/>
<reference evidence="18 19" key="1">
    <citation type="submission" date="2019-10" db="EMBL/GenBank/DDBJ databases">
        <title>Gracilibacillus salitolerans sp. nov., a moderate halophile isolated from a saline soil in northwest China.</title>
        <authorList>
            <person name="Gan L."/>
        </authorList>
    </citation>
    <scope>NUCLEOTIDE SEQUENCE [LARGE SCALE GENOMIC DNA]</scope>
    <source>
        <strain evidence="18 19">TP2-8</strain>
    </source>
</reference>
<dbReference type="PANTHER" id="PTHR32282">
    <property type="entry name" value="BINDING PROTEIN TRANSPEPTIDASE, PUTATIVE-RELATED"/>
    <property type="match status" value="1"/>
</dbReference>
<evidence type="ECO:0000256" key="15">
    <source>
        <dbReference type="SAM" id="Phobius"/>
    </source>
</evidence>
<dbReference type="GO" id="GO:0071555">
    <property type="term" value="P:cell wall organization"/>
    <property type="evidence" value="ECO:0007669"/>
    <property type="project" value="UniProtKB-KW"/>
</dbReference>
<feature type="compositionally biased region" description="Basic and acidic residues" evidence="14">
    <location>
        <begin position="682"/>
        <end position="765"/>
    </location>
</feature>
<keyword evidence="6" id="KW-0808">Transferase</keyword>
<evidence type="ECO:0000256" key="8">
    <source>
        <dbReference type="ARBA" id="ARBA00022960"/>
    </source>
</evidence>
<keyword evidence="5" id="KW-0328">Glycosyltransferase</keyword>
<keyword evidence="11" id="KW-0961">Cell wall biogenesis/degradation</keyword>
<evidence type="ECO:0000256" key="4">
    <source>
        <dbReference type="ARBA" id="ARBA00022670"/>
    </source>
</evidence>
<keyword evidence="7" id="KW-0378">Hydrolase</keyword>
<keyword evidence="4" id="KW-0645">Protease</keyword>
<name>A0A6N7R3P5_9BACI</name>
<gene>
    <name evidence="18" type="ORF">GH885_16025</name>
</gene>
<comment type="catalytic activity">
    <reaction evidence="12">
        <text>Preferential cleavage: (Ac)2-L-Lys-D-Ala-|-D-Ala. Also transpeptidation of peptidyl-alanyl moieties that are N-acyl substituents of D-alanine.</text>
        <dbReference type="EC" id="3.4.16.4"/>
    </reaction>
</comment>
<keyword evidence="3" id="KW-0121">Carboxypeptidase</keyword>
<evidence type="ECO:0000256" key="14">
    <source>
        <dbReference type="SAM" id="MobiDB-lite"/>
    </source>
</evidence>
<keyword evidence="15" id="KW-1133">Transmembrane helix</keyword>
<evidence type="ECO:0000256" key="2">
    <source>
        <dbReference type="ARBA" id="ARBA00007739"/>
    </source>
</evidence>
<dbReference type="PANTHER" id="PTHR32282:SF29">
    <property type="entry name" value="PENICILLIN-BINDING PROTEIN 1A"/>
    <property type="match status" value="1"/>
</dbReference>
<feature type="transmembrane region" description="Helical" evidence="15">
    <location>
        <begin position="20"/>
        <end position="43"/>
    </location>
</feature>
<accession>A0A6N7R3P5</accession>
<dbReference type="FunFam" id="1.10.3810.10:FF:000001">
    <property type="entry name" value="Penicillin-binding protein 1A"/>
    <property type="match status" value="1"/>
</dbReference>
<dbReference type="GO" id="GO:0030288">
    <property type="term" value="C:outer membrane-bounded periplasmic space"/>
    <property type="evidence" value="ECO:0007669"/>
    <property type="project" value="TreeGrafter"/>
</dbReference>
<keyword evidence="10" id="KW-0511">Multifunctional enzyme</keyword>
<evidence type="ECO:0000256" key="6">
    <source>
        <dbReference type="ARBA" id="ARBA00022679"/>
    </source>
</evidence>
<dbReference type="AlphaFoldDB" id="A0A6N7R3P5"/>
<evidence type="ECO:0000256" key="1">
    <source>
        <dbReference type="ARBA" id="ARBA00007090"/>
    </source>
</evidence>
<dbReference type="NCBIfam" id="TIGR02074">
    <property type="entry name" value="PBP_1a_fam"/>
    <property type="match status" value="1"/>
</dbReference>
<dbReference type="GO" id="GO:0008955">
    <property type="term" value="F:peptidoglycan glycosyltransferase activity"/>
    <property type="evidence" value="ECO:0007669"/>
    <property type="project" value="UniProtKB-EC"/>
</dbReference>
<dbReference type="Gene3D" id="1.10.3810.10">
    <property type="entry name" value="Biosynthetic peptidoglycan transglycosylase-like"/>
    <property type="match status" value="1"/>
</dbReference>
<dbReference type="Pfam" id="PF00905">
    <property type="entry name" value="Transpeptidase"/>
    <property type="match status" value="1"/>
</dbReference>
<keyword evidence="8" id="KW-0133">Cell shape</keyword>
<evidence type="ECO:0000313" key="18">
    <source>
        <dbReference type="EMBL" id="MRI67827.1"/>
    </source>
</evidence>
<dbReference type="InterPro" id="IPR050396">
    <property type="entry name" value="Glycosyltr_51/Transpeptidase"/>
</dbReference>
<evidence type="ECO:0000313" key="19">
    <source>
        <dbReference type="Proteomes" id="UP000435187"/>
    </source>
</evidence>
<dbReference type="InterPro" id="IPR001264">
    <property type="entry name" value="Glyco_trans_51"/>
</dbReference>
<evidence type="ECO:0000256" key="10">
    <source>
        <dbReference type="ARBA" id="ARBA00023268"/>
    </source>
</evidence>
<feature type="domain" description="Glycosyl transferase family 51" evidence="17">
    <location>
        <begin position="67"/>
        <end position="242"/>
    </location>
</feature>
<keyword evidence="15" id="KW-0472">Membrane</keyword>
<dbReference type="Gene3D" id="3.40.710.10">
    <property type="entry name" value="DD-peptidase/beta-lactamase superfamily"/>
    <property type="match status" value="1"/>
</dbReference>
<feature type="compositionally biased region" description="Basic and acidic residues" evidence="14">
    <location>
        <begin position="779"/>
        <end position="789"/>
    </location>
</feature>